<proteinExistence type="predicted"/>
<evidence type="ECO:0000256" key="1">
    <source>
        <dbReference type="PROSITE-ProRule" id="PRU00473"/>
    </source>
</evidence>
<dbReference type="Proteomes" id="UP000267049">
    <property type="component" value="Unassembled WGS sequence"/>
</dbReference>
<dbReference type="PANTHER" id="PTHR30329">
    <property type="entry name" value="STATOR ELEMENT OF FLAGELLAR MOTOR COMPLEX"/>
    <property type="match status" value="1"/>
</dbReference>
<dbReference type="EMBL" id="RIBS01000001">
    <property type="protein sequence ID" value="RNF86204.1"/>
    <property type="molecule type" value="Genomic_DNA"/>
</dbReference>
<feature type="compositionally biased region" description="Low complexity" evidence="2">
    <location>
        <begin position="252"/>
        <end position="261"/>
    </location>
</feature>
<dbReference type="PROSITE" id="PS51123">
    <property type="entry name" value="OMPA_2"/>
    <property type="match status" value="1"/>
</dbReference>
<dbReference type="InterPro" id="IPR006665">
    <property type="entry name" value="OmpA-like"/>
</dbReference>
<organism evidence="4 5">
    <name type="scientific">Montanilutibacter psychrotolerans</name>
    <dbReference type="NCBI Taxonomy" id="1327343"/>
    <lineage>
        <taxon>Bacteria</taxon>
        <taxon>Pseudomonadati</taxon>
        <taxon>Pseudomonadota</taxon>
        <taxon>Gammaproteobacteria</taxon>
        <taxon>Lysobacterales</taxon>
        <taxon>Lysobacteraceae</taxon>
        <taxon>Montanilutibacter</taxon>
    </lineage>
</organism>
<dbReference type="InterPro" id="IPR050330">
    <property type="entry name" value="Bact_OuterMem_StrucFunc"/>
</dbReference>
<sequence>MYSRRPRNSESQAETEPAPPPGTGNAVGMPQFLRENEGAESETGMDAGTGMDASTGMDAGVTDAAPAEAGPTDAGVPAGVGPALPTGPNACTTVEEEERKSRFGARSFSALDFRPSAGYGKFDAYYWPDVSLMAAIVKMKFNYVQADNTPTLNVLMQMAMAGQDISQFFWTEAEKTQFATDYVQRVSSQWSFAHTFRSTKACWPFTARPHVTPRVVDDVADAHFNVTVHKTNTFRGSAFRARNPGTPGWQGTGDLDSLDTTDLNNRMSTDVARSERQRLERAVASATASPVQFARGSDTVEAADRARLLTLADAMKAKNPSDPAVPMVLNGFASAEGGATDNRTLSLRRAEAVASELRAAGVPQPMVIAGLGPTGAPNDAANRKVELAPSTTFEGTYTGNRFAPDAHEFGHALGMPDEYDNHTTGLLGDKQTAFVQLAQAAGVAPPDQWGDRTSSVMANGVDVLPRHYLTIWEALGSMTAPDITRNEWSID</sequence>
<dbReference type="RefSeq" id="WP_123086323.1">
    <property type="nucleotide sequence ID" value="NZ_RIBS01000001.1"/>
</dbReference>
<feature type="domain" description="OmpA-like" evidence="3">
    <location>
        <begin position="280"/>
        <end position="393"/>
    </location>
</feature>
<gene>
    <name evidence="4" type="ORF">EER27_01925</name>
</gene>
<dbReference type="CDD" id="cd07185">
    <property type="entry name" value="OmpA_C-like"/>
    <property type="match status" value="1"/>
</dbReference>
<feature type="region of interest" description="Disordered" evidence="2">
    <location>
        <begin position="237"/>
        <end position="261"/>
    </location>
</feature>
<keyword evidence="5" id="KW-1185">Reference proteome</keyword>
<evidence type="ECO:0000313" key="4">
    <source>
        <dbReference type="EMBL" id="RNF86204.1"/>
    </source>
</evidence>
<keyword evidence="1" id="KW-0472">Membrane</keyword>
<comment type="caution">
    <text evidence="4">The sequence shown here is derived from an EMBL/GenBank/DDBJ whole genome shotgun (WGS) entry which is preliminary data.</text>
</comment>
<evidence type="ECO:0000259" key="3">
    <source>
        <dbReference type="PROSITE" id="PS51123"/>
    </source>
</evidence>
<protein>
    <recommendedName>
        <fullName evidence="3">OmpA-like domain-containing protein</fullName>
    </recommendedName>
</protein>
<evidence type="ECO:0000256" key="2">
    <source>
        <dbReference type="SAM" id="MobiDB-lite"/>
    </source>
</evidence>
<dbReference type="Gene3D" id="3.30.1330.60">
    <property type="entry name" value="OmpA-like domain"/>
    <property type="match status" value="1"/>
</dbReference>
<reference evidence="4 5" key="1">
    <citation type="submission" date="2018-11" db="EMBL/GenBank/DDBJ databases">
        <title>Lysobacter cryohumiis sp. nov., isolated from soil in the Tianshan Mountains, Xinjiang, China.</title>
        <authorList>
            <person name="Luo Y."/>
            <person name="Sheng H."/>
        </authorList>
    </citation>
    <scope>NUCLEOTIDE SEQUENCE [LARGE SCALE GENOMIC DNA]</scope>
    <source>
        <strain evidence="4 5">ZS60</strain>
    </source>
</reference>
<name>A0A3M8T406_9GAMM</name>
<dbReference type="SUPFAM" id="SSF103088">
    <property type="entry name" value="OmpA-like"/>
    <property type="match status" value="1"/>
</dbReference>
<dbReference type="PANTHER" id="PTHR30329:SF21">
    <property type="entry name" value="LIPOPROTEIN YIAD-RELATED"/>
    <property type="match status" value="1"/>
</dbReference>
<dbReference type="GO" id="GO:0016020">
    <property type="term" value="C:membrane"/>
    <property type="evidence" value="ECO:0007669"/>
    <property type="project" value="UniProtKB-UniRule"/>
</dbReference>
<evidence type="ECO:0000313" key="5">
    <source>
        <dbReference type="Proteomes" id="UP000267049"/>
    </source>
</evidence>
<dbReference type="OrthoDB" id="6058985at2"/>
<dbReference type="AlphaFoldDB" id="A0A3M8T406"/>
<feature type="region of interest" description="Disordered" evidence="2">
    <location>
        <begin position="1"/>
        <end position="77"/>
    </location>
</feature>
<dbReference type="Pfam" id="PF00691">
    <property type="entry name" value="OmpA"/>
    <property type="match status" value="1"/>
</dbReference>
<dbReference type="InterPro" id="IPR036737">
    <property type="entry name" value="OmpA-like_sf"/>
</dbReference>
<dbReference type="SUPFAM" id="SSF55486">
    <property type="entry name" value="Metalloproteases ('zincins'), catalytic domain"/>
    <property type="match status" value="1"/>
</dbReference>
<accession>A0A3M8T406</accession>